<gene>
    <name evidence="5" type="ORF">HMPREF0179_02585</name>
</gene>
<keyword evidence="6" id="KW-1185">Reference proteome</keyword>
<dbReference type="OrthoDB" id="9800238at2"/>
<dbReference type="HOGENOM" id="CLU_097806_3_1_7"/>
<feature type="domain" description="HTH arsR-type" evidence="4">
    <location>
        <begin position="1"/>
        <end position="90"/>
    </location>
</feature>
<organism evidence="5 6">
    <name type="scientific">Bilophila wadsworthia (strain 3_1_6)</name>
    <dbReference type="NCBI Taxonomy" id="563192"/>
    <lineage>
        <taxon>Bacteria</taxon>
        <taxon>Pseudomonadati</taxon>
        <taxon>Thermodesulfobacteriota</taxon>
        <taxon>Desulfovibrionia</taxon>
        <taxon>Desulfovibrionales</taxon>
        <taxon>Desulfovibrionaceae</taxon>
        <taxon>Bilophila</taxon>
    </lineage>
</organism>
<evidence type="ECO:0000256" key="2">
    <source>
        <dbReference type="ARBA" id="ARBA00023125"/>
    </source>
</evidence>
<evidence type="ECO:0000313" key="5">
    <source>
        <dbReference type="EMBL" id="EFV43569.1"/>
    </source>
</evidence>
<dbReference type="PRINTS" id="PR00778">
    <property type="entry name" value="HTHARSR"/>
</dbReference>
<dbReference type="EMBL" id="ADCP02000001">
    <property type="protein sequence ID" value="EFV43569.1"/>
    <property type="molecule type" value="Genomic_DNA"/>
</dbReference>
<dbReference type="SMART" id="SM00418">
    <property type="entry name" value="HTH_ARSR"/>
    <property type="match status" value="1"/>
</dbReference>
<reference evidence="5 6" key="2">
    <citation type="submission" date="2013-04" db="EMBL/GenBank/DDBJ databases">
        <title>The Genome Sequence of Bilophila wadsworthia 3_1_6.</title>
        <authorList>
            <consortium name="The Broad Institute Genomics Platform"/>
            <person name="Earl A."/>
            <person name="Ward D."/>
            <person name="Feldgarden M."/>
            <person name="Gevers D."/>
            <person name="Sibley C."/>
            <person name="Strauss J."/>
            <person name="Allen-Vercoe E."/>
            <person name="Walker B."/>
            <person name="Young S."/>
            <person name="Zeng Q."/>
            <person name="Gargeya S."/>
            <person name="Fitzgerald M."/>
            <person name="Haas B."/>
            <person name="Abouelleil A."/>
            <person name="Allen A.W."/>
            <person name="Alvarado L."/>
            <person name="Arachchi H.M."/>
            <person name="Berlin A.M."/>
            <person name="Chapman S.B."/>
            <person name="Gainer-Dewar J."/>
            <person name="Goldberg J."/>
            <person name="Griggs A."/>
            <person name="Gujja S."/>
            <person name="Hansen M."/>
            <person name="Howarth C."/>
            <person name="Imamovic A."/>
            <person name="Ireland A."/>
            <person name="Larimer J."/>
            <person name="McCowan C."/>
            <person name="Murphy C."/>
            <person name="Pearson M."/>
            <person name="Poon T.W."/>
            <person name="Priest M."/>
            <person name="Roberts A."/>
            <person name="Saif S."/>
            <person name="Shea T."/>
            <person name="Sisk P."/>
            <person name="Sykes S."/>
            <person name="Wortman J."/>
            <person name="Nusbaum C."/>
            <person name="Birren B."/>
        </authorList>
    </citation>
    <scope>NUCLEOTIDE SEQUENCE [LARGE SCALE GENOMIC DNA]</scope>
    <source>
        <strain evidence="5 6">3_1_6</strain>
    </source>
</reference>
<keyword evidence="1" id="KW-0805">Transcription regulation</keyword>
<dbReference type="PANTHER" id="PTHR33154:SF18">
    <property type="entry name" value="ARSENICAL RESISTANCE OPERON REPRESSOR"/>
    <property type="match status" value="1"/>
</dbReference>
<dbReference type="Proteomes" id="UP000006034">
    <property type="component" value="Unassembled WGS sequence"/>
</dbReference>
<dbReference type="SUPFAM" id="SSF46785">
    <property type="entry name" value="Winged helix' DNA-binding domain"/>
    <property type="match status" value="1"/>
</dbReference>
<protein>
    <submittedName>
        <fullName evidence="5">ArsR family transcriptional regulator</fullName>
    </submittedName>
</protein>
<dbReference type="PANTHER" id="PTHR33154">
    <property type="entry name" value="TRANSCRIPTIONAL REGULATOR, ARSR FAMILY"/>
    <property type="match status" value="1"/>
</dbReference>
<evidence type="ECO:0000256" key="3">
    <source>
        <dbReference type="ARBA" id="ARBA00023163"/>
    </source>
</evidence>
<evidence type="ECO:0000259" key="4">
    <source>
        <dbReference type="PROSITE" id="PS50987"/>
    </source>
</evidence>
<dbReference type="GeneID" id="78085714"/>
<keyword evidence="2" id="KW-0238">DNA-binding</keyword>
<evidence type="ECO:0000256" key="1">
    <source>
        <dbReference type="ARBA" id="ARBA00023015"/>
    </source>
</evidence>
<reference evidence="5 6" key="1">
    <citation type="submission" date="2010-10" db="EMBL/GenBank/DDBJ databases">
        <authorList>
            <consortium name="The Broad Institute Genome Sequencing Platform"/>
            <person name="Ward D."/>
            <person name="Earl A."/>
            <person name="Feldgarden M."/>
            <person name="Young S.K."/>
            <person name="Gargeya S."/>
            <person name="Zeng Q."/>
            <person name="Alvarado L."/>
            <person name="Berlin A."/>
            <person name="Bochicchio J."/>
            <person name="Chapman S.B."/>
            <person name="Chen Z."/>
            <person name="Freedman E."/>
            <person name="Gellesch M."/>
            <person name="Goldberg J."/>
            <person name="Griggs A."/>
            <person name="Gujja S."/>
            <person name="Heilman E."/>
            <person name="Heiman D."/>
            <person name="Howarth C."/>
            <person name="Mehta T."/>
            <person name="Neiman D."/>
            <person name="Pearson M."/>
            <person name="Roberts A."/>
            <person name="Saif S."/>
            <person name="Shea T."/>
            <person name="Shenoy N."/>
            <person name="Sisk P."/>
            <person name="Stolte C."/>
            <person name="Sykes S."/>
            <person name="White J."/>
            <person name="Yandava C."/>
            <person name="Allen-Vercoe E."/>
            <person name="Sibley C."/>
            <person name="Ambrose C.E."/>
            <person name="Strauss J."/>
            <person name="Daigneault M."/>
            <person name="Haas B."/>
            <person name="Nusbaum C."/>
            <person name="Birren B."/>
        </authorList>
    </citation>
    <scope>NUCLEOTIDE SEQUENCE [LARGE SCALE GENOMIC DNA]</scope>
    <source>
        <strain evidence="5 6">3_1_6</strain>
    </source>
</reference>
<sequence>MFDFLTTCRALADENRIRILMALRGRQLCVCQVTAFLDLAPSTTSKHLSILRQARLIESNKQGRWVYYRLADDSPRPNIREALAWMKDSLANDPTIIEDEARIAEILRAEEACGFGHGESDCFHSLEVHSLAQRFENAPQEEENHD</sequence>
<dbReference type="InterPro" id="IPR051081">
    <property type="entry name" value="HTH_MetalResp_TranReg"/>
</dbReference>
<proteinExistence type="predicted"/>
<name>E5Y8S7_BILW3</name>
<evidence type="ECO:0000313" key="6">
    <source>
        <dbReference type="Proteomes" id="UP000006034"/>
    </source>
</evidence>
<dbReference type="GO" id="GO:0003700">
    <property type="term" value="F:DNA-binding transcription factor activity"/>
    <property type="evidence" value="ECO:0007669"/>
    <property type="project" value="InterPro"/>
</dbReference>
<keyword evidence="3" id="KW-0804">Transcription</keyword>
<dbReference type="Gene3D" id="1.10.10.10">
    <property type="entry name" value="Winged helix-like DNA-binding domain superfamily/Winged helix DNA-binding domain"/>
    <property type="match status" value="1"/>
</dbReference>
<dbReference type="PROSITE" id="PS50987">
    <property type="entry name" value="HTH_ARSR_2"/>
    <property type="match status" value="1"/>
</dbReference>
<dbReference type="RefSeq" id="WP_005028499.1">
    <property type="nucleotide sequence ID" value="NZ_KE150238.1"/>
</dbReference>
<dbReference type="AlphaFoldDB" id="E5Y8S7"/>
<dbReference type="InterPro" id="IPR011991">
    <property type="entry name" value="ArsR-like_HTH"/>
</dbReference>
<dbReference type="InterPro" id="IPR036388">
    <property type="entry name" value="WH-like_DNA-bd_sf"/>
</dbReference>
<dbReference type="InterPro" id="IPR036390">
    <property type="entry name" value="WH_DNA-bd_sf"/>
</dbReference>
<dbReference type="GO" id="GO:0003677">
    <property type="term" value="F:DNA binding"/>
    <property type="evidence" value="ECO:0007669"/>
    <property type="project" value="UniProtKB-KW"/>
</dbReference>
<dbReference type="Pfam" id="PF01022">
    <property type="entry name" value="HTH_5"/>
    <property type="match status" value="1"/>
</dbReference>
<dbReference type="NCBIfam" id="NF033788">
    <property type="entry name" value="HTH_metalloreg"/>
    <property type="match status" value="1"/>
</dbReference>
<dbReference type="InterPro" id="IPR001845">
    <property type="entry name" value="HTH_ArsR_DNA-bd_dom"/>
</dbReference>
<accession>E5Y8S7</accession>
<dbReference type="CDD" id="cd00090">
    <property type="entry name" value="HTH_ARSR"/>
    <property type="match status" value="1"/>
</dbReference>
<comment type="caution">
    <text evidence="5">The sequence shown here is derived from an EMBL/GenBank/DDBJ whole genome shotgun (WGS) entry which is preliminary data.</text>
</comment>
<dbReference type="eggNOG" id="COG0640">
    <property type="taxonomic scope" value="Bacteria"/>
</dbReference>
<dbReference type="STRING" id="563192.HMPREF0179_02585"/>